<reference evidence="1" key="1">
    <citation type="submission" date="2020-12" db="EMBL/GenBank/DDBJ databases">
        <title>Desulfobium dissulfuricans gen. nov., sp. nov., a novel mesophilic, sulfate-reducing bacterium isolated from a deep-sea hydrothermal vent.</title>
        <authorList>
            <person name="Hashimoto Y."/>
            <person name="Tame A."/>
            <person name="Sawayama S."/>
            <person name="Miyazaki J."/>
            <person name="Takai K."/>
            <person name="Nakagawa S."/>
        </authorList>
    </citation>
    <scope>NUCLEOTIDE SEQUENCE</scope>
    <source>
        <strain evidence="1">GF1</strain>
    </source>
</reference>
<dbReference type="Proteomes" id="UP001063350">
    <property type="component" value="Chromosome"/>
</dbReference>
<dbReference type="AlphaFoldDB" id="A0A915U966"/>
<evidence type="ECO:0000313" key="2">
    <source>
        <dbReference type="Proteomes" id="UP001063350"/>
    </source>
</evidence>
<dbReference type="EMBL" id="AP024233">
    <property type="protein sequence ID" value="BCO08661.1"/>
    <property type="molecule type" value="Genomic_DNA"/>
</dbReference>
<sequence length="58" mass="6495">MSIQEDEIFMQMALAEAVRGWAERLPIPVSGPWWCAMAKWSAVVITAKPAHPTPRCMP</sequence>
<name>A0A915U966_9BACT</name>
<dbReference type="KEGG" id="ddu:GF1_10370"/>
<proteinExistence type="predicted"/>
<evidence type="ECO:0000313" key="1">
    <source>
        <dbReference type="EMBL" id="BCO08661.1"/>
    </source>
</evidence>
<organism evidence="1 2">
    <name type="scientific">Desulfolithobacter dissulfuricans</name>
    <dbReference type="NCBI Taxonomy" id="2795293"/>
    <lineage>
        <taxon>Bacteria</taxon>
        <taxon>Pseudomonadati</taxon>
        <taxon>Thermodesulfobacteriota</taxon>
        <taxon>Desulfobulbia</taxon>
        <taxon>Desulfobulbales</taxon>
        <taxon>Desulfobulbaceae</taxon>
        <taxon>Desulfolithobacter</taxon>
    </lineage>
</organism>
<gene>
    <name evidence="1" type="ORF">GF1_10370</name>
</gene>
<accession>A0A915U966</accession>
<protein>
    <submittedName>
        <fullName evidence="1">Uncharacterized protein</fullName>
    </submittedName>
</protein>
<keyword evidence="2" id="KW-1185">Reference proteome</keyword>